<evidence type="ECO:0000313" key="2">
    <source>
        <dbReference type="Proteomes" id="UP000644507"/>
    </source>
</evidence>
<organism evidence="1 2">
    <name type="scientific">Roseibacillus persicicus</name>
    <dbReference type="NCBI Taxonomy" id="454148"/>
    <lineage>
        <taxon>Bacteria</taxon>
        <taxon>Pseudomonadati</taxon>
        <taxon>Verrucomicrobiota</taxon>
        <taxon>Verrucomicrobiia</taxon>
        <taxon>Verrucomicrobiales</taxon>
        <taxon>Verrucomicrobiaceae</taxon>
        <taxon>Roseibacillus</taxon>
    </lineage>
</organism>
<dbReference type="EMBL" id="BMXI01000015">
    <property type="protein sequence ID" value="GHC62232.1"/>
    <property type="molecule type" value="Genomic_DNA"/>
</dbReference>
<reference evidence="1" key="2">
    <citation type="submission" date="2020-09" db="EMBL/GenBank/DDBJ databases">
        <authorList>
            <person name="Sun Q."/>
            <person name="Kim S."/>
        </authorList>
    </citation>
    <scope>NUCLEOTIDE SEQUENCE</scope>
    <source>
        <strain evidence="1">KCTC 12988</strain>
    </source>
</reference>
<proteinExistence type="predicted"/>
<keyword evidence="2" id="KW-1185">Reference proteome</keyword>
<evidence type="ECO:0000313" key="1">
    <source>
        <dbReference type="EMBL" id="GHC62232.1"/>
    </source>
</evidence>
<comment type="caution">
    <text evidence="1">The sequence shown here is derived from an EMBL/GenBank/DDBJ whole genome shotgun (WGS) entry which is preliminary data.</text>
</comment>
<dbReference type="AlphaFoldDB" id="A0A918TT13"/>
<sequence>MKFTKAQLESAIIELLEAEGYPHVLGEATERQPQEVLIKADLRAFLAKQYAAEVNV</sequence>
<dbReference type="Proteomes" id="UP000644507">
    <property type="component" value="Unassembled WGS sequence"/>
</dbReference>
<dbReference type="RefSeq" id="WP_189572129.1">
    <property type="nucleotide sequence ID" value="NZ_BMXI01000015.1"/>
</dbReference>
<name>A0A918TT13_9BACT</name>
<protein>
    <submittedName>
        <fullName evidence="1">Uncharacterized protein</fullName>
    </submittedName>
</protein>
<accession>A0A918TT13</accession>
<gene>
    <name evidence="1" type="ORF">GCM10007100_32020</name>
</gene>
<reference evidence="1" key="1">
    <citation type="journal article" date="2014" name="Int. J. Syst. Evol. Microbiol.">
        <title>Complete genome sequence of Corynebacterium casei LMG S-19264T (=DSM 44701T), isolated from a smear-ripened cheese.</title>
        <authorList>
            <consortium name="US DOE Joint Genome Institute (JGI-PGF)"/>
            <person name="Walter F."/>
            <person name="Albersmeier A."/>
            <person name="Kalinowski J."/>
            <person name="Ruckert C."/>
        </authorList>
    </citation>
    <scope>NUCLEOTIDE SEQUENCE</scope>
    <source>
        <strain evidence="1">KCTC 12988</strain>
    </source>
</reference>